<gene>
    <name evidence="2" type="ORF">ARMSODRAFT_1024973</name>
</gene>
<protein>
    <submittedName>
        <fullName evidence="2">Uncharacterized protein</fullName>
    </submittedName>
</protein>
<accession>A0A2H3BEG4</accession>
<name>A0A2H3BEG4_9AGAR</name>
<keyword evidence="1" id="KW-1133">Transmembrane helix</keyword>
<dbReference type="AlphaFoldDB" id="A0A2H3BEG4"/>
<sequence length="53" mass="5991">MSWDPMILIAAGPLFVLLTILSVVTEIYEDLVMPSRMYIEVSTNLVRSHPIKS</sequence>
<keyword evidence="1" id="KW-0812">Transmembrane</keyword>
<evidence type="ECO:0000313" key="2">
    <source>
        <dbReference type="EMBL" id="PBK62213.1"/>
    </source>
</evidence>
<dbReference type="EMBL" id="KZ293468">
    <property type="protein sequence ID" value="PBK62213.1"/>
    <property type="molecule type" value="Genomic_DNA"/>
</dbReference>
<proteinExistence type="predicted"/>
<keyword evidence="3" id="KW-1185">Reference proteome</keyword>
<evidence type="ECO:0000256" key="1">
    <source>
        <dbReference type="SAM" id="Phobius"/>
    </source>
</evidence>
<dbReference type="Proteomes" id="UP000218334">
    <property type="component" value="Unassembled WGS sequence"/>
</dbReference>
<organism evidence="2 3">
    <name type="scientific">Armillaria solidipes</name>
    <dbReference type="NCBI Taxonomy" id="1076256"/>
    <lineage>
        <taxon>Eukaryota</taxon>
        <taxon>Fungi</taxon>
        <taxon>Dikarya</taxon>
        <taxon>Basidiomycota</taxon>
        <taxon>Agaricomycotina</taxon>
        <taxon>Agaricomycetes</taxon>
        <taxon>Agaricomycetidae</taxon>
        <taxon>Agaricales</taxon>
        <taxon>Marasmiineae</taxon>
        <taxon>Physalacriaceae</taxon>
        <taxon>Armillaria</taxon>
    </lineage>
</organism>
<reference evidence="3" key="1">
    <citation type="journal article" date="2017" name="Nat. Ecol. Evol.">
        <title>Genome expansion and lineage-specific genetic innovations in the forest pathogenic fungi Armillaria.</title>
        <authorList>
            <person name="Sipos G."/>
            <person name="Prasanna A.N."/>
            <person name="Walter M.C."/>
            <person name="O'Connor E."/>
            <person name="Balint B."/>
            <person name="Krizsan K."/>
            <person name="Kiss B."/>
            <person name="Hess J."/>
            <person name="Varga T."/>
            <person name="Slot J."/>
            <person name="Riley R."/>
            <person name="Boka B."/>
            <person name="Rigling D."/>
            <person name="Barry K."/>
            <person name="Lee J."/>
            <person name="Mihaltcheva S."/>
            <person name="LaButti K."/>
            <person name="Lipzen A."/>
            <person name="Waldron R."/>
            <person name="Moloney N.M."/>
            <person name="Sperisen C."/>
            <person name="Kredics L."/>
            <person name="Vagvoelgyi C."/>
            <person name="Patrignani A."/>
            <person name="Fitzpatrick D."/>
            <person name="Nagy I."/>
            <person name="Doyle S."/>
            <person name="Anderson J.B."/>
            <person name="Grigoriev I.V."/>
            <person name="Gueldener U."/>
            <person name="Muensterkoetter M."/>
            <person name="Nagy L.G."/>
        </authorList>
    </citation>
    <scope>NUCLEOTIDE SEQUENCE [LARGE SCALE GENOMIC DNA]</scope>
    <source>
        <strain evidence="3">28-4</strain>
    </source>
</reference>
<feature type="transmembrane region" description="Helical" evidence="1">
    <location>
        <begin position="6"/>
        <end position="28"/>
    </location>
</feature>
<keyword evidence="1" id="KW-0472">Membrane</keyword>
<evidence type="ECO:0000313" key="3">
    <source>
        <dbReference type="Proteomes" id="UP000218334"/>
    </source>
</evidence>